<dbReference type="EMBL" id="BAABAJ010000008">
    <property type="protein sequence ID" value="GAA3918595.1"/>
    <property type="molecule type" value="Genomic_DNA"/>
</dbReference>
<keyword evidence="2" id="KW-1185">Reference proteome</keyword>
<reference evidence="2" key="1">
    <citation type="journal article" date="2019" name="Int. J. Syst. Evol. Microbiol.">
        <title>The Global Catalogue of Microorganisms (GCM) 10K type strain sequencing project: providing services to taxonomists for standard genome sequencing and annotation.</title>
        <authorList>
            <consortium name="The Broad Institute Genomics Platform"/>
            <consortium name="The Broad Institute Genome Sequencing Center for Infectious Disease"/>
            <person name="Wu L."/>
            <person name="Ma J."/>
        </authorList>
    </citation>
    <scope>NUCLEOTIDE SEQUENCE [LARGE SCALE GENOMIC DNA]</scope>
    <source>
        <strain evidence="2">JCM 16956</strain>
    </source>
</reference>
<gene>
    <name evidence="1" type="ORF">GCM10022244_29770</name>
</gene>
<dbReference type="Proteomes" id="UP001501000">
    <property type="component" value="Unassembled WGS sequence"/>
</dbReference>
<protein>
    <submittedName>
        <fullName evidence="1">Uncharacterized protein</fullName>
    </submittedName>
</protein>
<proteinExistence type="predicted"/>
<accession>A0ABP7MD92</accession>
<organism evidence="1 2">
    <name type="scientific">Streptomyces gulbargensis</name>
    <dbReference type="NCBI Taxonomy" id="364901"/>
    <lineage>
        <taxon>Bacteria</taxon>
        <taxon>Bacillati</taxon>
        <taxon>Actinomycetota</taxon>
        <taxon>Actinomycetes</taxon>
        <taxon>Kitasatosporales</taxon>
        <taxon>Streptomycetaceae</taxon>
        <taxon>Streptomyces</taxon>
    </lineage>
</organism>
<comment type="caution">
    <text evidence="1">The sequence shown here is derived from an EMBL/GenBank/DDBJ whole genome shotgun (WGS) entry which is preliminary data.</text>
</comment>
<name>A0ABP7MD92_9ACTN</name>
<evidence type="ECO:0000313" key="2">
    <source>
        <dbReference type="Proteomes" id="UP001501000"/>
    </source>
</evidence>
<evidence type="ECO:0000313" key="1">
    <source>
        <dbReference type="EMBL" id="GAA3918595.1"/>
    </source>
</evidence>
<sequence length="70" mass="7443">METWGVIGTGMQLDVGIVPPLEPLYEGELSLVQQHIVCGALGCPEDSRHRRRQRLEQAAVTGDGSAGSGL</sequence>